<sequence length="118" mass="14204">MKMIQHISDIEELKARSSVPIEYIKEIESEFLSWYEAEETGETLIEFRLPTESCMYHLEGKEDAQFIVKQMLHVEYIEKEELVDCSYFRIGIMNDHQMNVLFFVEGTIDKRFEQWLQQ</sequence>
<name>A0ABW4LLU9_9BACI</name>
<proteinExistence type="predicted"/>
<comment type="caution">
    <text evidence="1">The sequence shown here is derived from an EMBL/GenBank/DDBJ whole genome shotgun (WGS) entry which is preliminary data.</text>
</comment>
<evidence type="ECO:0000313" key="1">
    <source>
        <dbReference type="EMBL" id="MFD1734995.1"/>
    </source>
</evidence>
<evidence type="ECO:0000313" key="2">
    <source>
        <dbReference type="Proteomes" id="UP001597214"/>
    </source>
</evidence>
<reference evidence="2" key="1">
    <citation type="journal article" date="2019" name="Int. J. Syst. Evol. Microbiol.">
        <title>The Global Catalogue of Microorganisms (GCM) 10K type strain sequencing project: providing services to taxonomists for standard genome sequencing and annotation.</title>
        <authorList>
            <consortium name="The Broad Institute Genomics Platform"/>
            <consortium name="The Broad Institute Genome Sequencing Center for Infectious Disease"/>
            <person name="Wu L."/>
            <person name="Ma J."/>
        </authorList>
    </citation>
    <scope>NUCLEOTIDE SEQUENCE [LARGE SCALE GENOMIC DNA]</scope>
    <source>
        <strain evidence="2">CCUG 49339</strain>
    </source>
</reference>
<organism evidence="1 2">
    <name type="scientific">Bacillus salitolerans</name>
    <dbReference type="NCBI Taxonomy" id="1437434"/>
    <lineage>
        <taxon>Bacteria</taxon>
        <taxon>Bacillati</taxon>
        <taxon>Bacillota</taxon>
        <taxon>Bacilli</taxon>
        <taxon>Bacillales</taxon>
        <taxon>Bacillaceae</taxon>
        <taxon>Bacillus</taxon>
    </lineage>
</organism>
<dbReference type="EMBL" id="JBHUEM010000001">
    <property type="protein sequence ID" value="MFD1734995.1"/>
    <property type="molecule type" value="Genomic_DNA"/>
</dbReference>
<dbReference type="RefSeq" id="WP_377926077.1">
    <property type="nucleotide sequence ID" value="NZ_JBHUEM010000001.1"/>
</dbReference>
<protein>
    <submittedName>
        <fullName evidence="1">Uncharacterized protein</fullName>
    </submittedName>
</protein>
<gene>
    <name evidence="1" type="ORF">ACFSCX_00315</name>
</gene>
<dbReference type="Proteomes" id="UP001597214">
    <property type="component" value="Unassembled WGS sequence"/>
</dbReference>
<keyword evidence="2" id="KW-1185">Reference proteome</keyword>
<accession>A0ABW4LLU9</accession>